<gene>
    <name evidence="1" type="primary">ORF77631</name>
</gene>
<dbReference type="AlphaFoldDB" id="A0A0B6ZU32"/>
<name>A0A0B6ZU32_9EUPU</name>
<reference evidence="1" key="1">
    <citation type="submission" date="2014-12" db="EMBL/GenBank/DDBJ databases">
        <title>Insight into the proteome of Arion vulgaris.</title>
        <authorList>
            <person name="Aradska J."/>
            <person name="Bulat T."/>
            <person name="Smidak R."/>
            <person name="Sarate P."/>
            <person name="Gangsoo J."/>
            <person name="Sialana F."/>
            <person name="Bilban M."/>
            <person name="Lubec G."/>
        </authorList>
    </citation>
    <scope>NUCLEOTIDE SEQUENCE</scope>
    <source>
        <tissue evidence="1">Skin</tissue>
    </source>
</reference>
<proteinExistence type="predicted"/>
<protein>
    <submittedName>
        <fullName evidence="1">Uncharacterized protein</fullName>
    </submittedName>
</protein>
<feature type="non-terminal residue" evidence="1">
    <location>
        <position position="1"/>
    </location>
</feature>
<accession>A0A0B6ZU32</accession>
<sequence length="59" mass="6681">LEHIVTTGRNQGEMRQRKEIIFDTQTSLHGSASTSKLIAYTKDRDLSRSMIAYASRHSS</sequence>
<dbReference type="EMBL" id="HACG01024410">
    <property type="protein sequence ID" value="CEK71275.1"/>
    <property type="molecule type" value="Transcribed_RNA"/>
</dbReference>
<evidence type="ECO:0000313" key="1">
    <source>
        <dbReference type="EMBL" id="CEK71275.1"/>
    </source>
</evidence>
<organism evidence="1">
    <name type="scientific">Arion vulgaris</name>
    <dbReference type="NCBI Taxonomy" id="1028688"/>
    <lineage>
        <taxon>Eukaryota</taxon>
        <taxon>Metazoa</taxon>
        <taxon>Spiralia</taxon>
        <taxon>Lophotrochozoa</taxon>
        <taxon>Mollusca</taxon>
        <taxon>Gastropoda</taxon>
        <taxon>Heterobranchia</taxon>
        <taxon>Euthyneura</taxon>
        <taxon>Panpulmonata</taxon>
        <taxon>Eupulmonata</taxon>
        <taxon>Stylommatophora</taxon>
        <taxon>Helicina</taxon>
        <taxon>Arionoidea</taxon>
        <taxon>Arionidae</taxon>
        <taxon>Arion</taxon>
    </lineage>
</organism>